<dbReference type="EMBL" id="JABRWO010000024">
    <property type="protein sequence ID" value="MBA2117962.1"/>
    <property type="molecule type" value="Genomic_DNA"/>
</dbReference>
<protein>
    <submittedName>
        <fullName evidence="1">Uncharacterized protein</fullName>
    </submittedName>
</protein>
<dbReference type="AlphaFoldDB" id="A0A7V9A9Y3"/>
<evidence type="ECO:0000313" key="2">
    <source>
        <dbReference type="Proteomes" id="UP000551616"/>
    </source>
</evidence>
<dbReference type="RefSeq" id="WP_207399317.1">
    <property type="nucleotide sequence ID" value="NZ_JABRWO010000024.1"/>
</dbReference>
<organism evidence="1 2">
    <name type="scientific">Bremerella alba</name>
    <dbReference type="NCBI Taxonomy" id="980252"/>
    <lineage>
        <taxon>Bacteria</taxon>
        <taxon>Pseudomonadati</taxon>
        <taxon>Planctomycetota</taxon>
        <taxon>Planctomycetia</taxon>
        <taxon>Pirellulales</taxon>
        <taxon>Pirellulaceae</taxon>
        <taxon>Bremerella</taxon>
    </lineage>
</organism>
<proteinExistence type="predicted"/>
<name>A0A7V9A9Y3_9BACT</name>
<evidence type="ECO:0000313" key="1">
    <source>
        <dbReference type="EMBL" id="MBA2117962.1"/>
    </source>
</evidence>
<gene>
    <name evidence="1" type="ORF">HOV93_51700</name>
</gene>
<reference evidence="1 2" key="1">
    <citation type="submission" date="2020-05" db="EMBL/GenBank/DDBJ databases">
        <title>Bremerella alba sp. nov., a novel planctomycete isolated from the surface of the macroalga Fucus spiralis.</title>
        <authorList>
            <person name="Godinho O."/>
            <person name="Botelho R."/>
            <person name="Albuquerque L."/>
            <person name="Wiegand S."/>
            <person name="Da Costa M.S."/>
            <person name="Lobo-Da-Cunha A."/>
            <person name="Jogler C."/>
            <person name="Lage O.M."/>
        </authorList>
    </citation>
    <scope>NUCLEOTIDE SEQUENCE [LARGE SCALE GENOMIC DNA]</scope>
    <source>
        <strain evidence="1 2">FF15</strain>
    </source>
</reference>
<accession>A0A7V9A9Y3</accession>
<comment type="caution">
    <text evidence="1">The sequence shown here is derived from an EMBL/GenBank/DDBJ whole genome shotgun (WGS) entry which is preliminary data.</text>
</comment>
<keyword evidence="2" id="KW-1185">Reference proteome</keyword>
<dbReference type="Proteomes" id="UP000551616">
    <property type="component" value="Unassembled WGS sequence"/>
</dbReference>
<sequence>MTQLRIELIEHPDYLEFVCSGDHVPEDWEDLIKQAHVACQRTGKTRVLIEGMSLDSTLDNMTRYRVGLLVGELFGPEYRIAALMPQEHINYFWETVAHNRGSKVKTASDYAMLMDWLNEED</sequence>